<dbReference type="Proteomes" id="UP000001812">
    <property type="component" value="Chromosome II"/>
</dbReference>
<reference evidence="3" key="1">
    <citation type="submission" date="2007-08" db="EMBL/GenBank/DDBJ databases">
        <title>Annotation of Burkholderia pseudomallei 1710a.</title>
        <authorList>
            <person name="Harkins D.M."/>
            <person name="DeShazer D."/>
            <person name="Woods D.E."/>
            <person name="Brinkac L.M."/>
            <person name="Brown K.A."/>
            <person name="Hung G.C."/>
            <person name="Tuanyok A."/>
            <person name="Zhang B."/>
            <person name="Nierman W.C."/>
        </authorList>
    </citation>
    <scope>NUCLEOTIDE SEQUENCE [LARGE SCALE GENOMIC DNA]</scope>
    <source>
        <strain evidence="3">1710a</strain>
    </source>
</reference>
<reference evidence="2 3" key="2">
    <citation type="submission" date="2009-05" db="EMBL/GenBank/DDBJ databases">
        <authorList>
            <person name="Harkins D.M."/>
            <person name="DeShazer D."/>
            <person name="Woods D.E."/>
            <person name="Brinkac L.M."/>
            <person name="Brown K.A."/>
            <person name="Hung G.C."/>
            <person name="Tuanyok A."/>
            <person name="Zhang B."/>
            <person name="Nierman W.C."/>
        </authorList>
    </citation>
    <scope>NUCLEOTIDE SEQUENCE [LARGE SCALE GENOMIC DNA]</scope>
    <source>
        <strain evidence="2 3">1710a</strain>
    </source>
</reference>
<dbReference type="HOGENOM" id="CLU_3306043_0_0_4"/>
<protein>
    <submittedName>
        <fullName evidence="2">Uncharacterized protein</fullName>
    </submittedName>
</protein>
<proteinExistence type="predicted"/>
<accession>A0A0E1VSU7</accession>
<name>A0A0E1VSU7_BURPE</name>
<feature type="region of interest" description="Disordered" evidence="1">
    <location>
        <begin position="1"/>
        <end position="21"/>
    </location>
</feature>
<evidence type="ECO:0000313" key="2">
    <source>
        <dbReference type="EMBL" id="EET03928.1"/>
    </source>
</evidence>
<dbReference type="EMBL" id="CM000833">
    <property type="protein sequence ID" value="EET03928.1"/>
    <property type="molecule type" value="Genomic_DNA"/>
</dbReference>
<evidence type="ECO:0000313" key="3">
    <source>
        <dbReference type="Proteomes" id="UP000001812"/>
    </source>
</evidence>
<organism evidence="2 3">
    <name type="scientific">Burkholderia pseudomallei 1710a</name>
    <dbReference type="NCBI Taxonomy" id="320371"/>
    <lineage>
        <taxon>Bacteria</taxon>
        <taxon>Pseudomonadati</taxon>
        <taxon>Pseudomonadota</taxon>
        <taxon>Betaproteobacteria</taxon>
        <taxon>Burkholderiales</taxon>
        <taxon>Burkholderiaceae</taxon>
        <taxon>Burkholderia</taxon>
        <taxon>pseudomallei group</taxon>
    </lineage>
</organism>
<dbReference type="AlphaFoldDB" id="A0A0E1VSU7"/>
<evidence type="ECO:0000256" key="1">
    <source>
        <dbReference type="SAM" id="MobiDB-lite"/>
    </source>
</evidence>
<gene>
    <name evidence="2" type="ORF">BURPS1710A_A2711</name>
</gene>
<sequence>MRKSGRGAAPFGGLPHRPTDAPNRFLFVFGISSTVRNQG</sequence>